<dbReference type="PATRIC" id="fig|1229521.3.peg.1260"/>
<evidence type="ECO:0000259" key="1">
    <source>
        <dbReference type="Pfam" id="PF03061"/>
    </source>
</evidence>
<protein>
    <recommendedName>
        <fullName evidence="1">Thioesterase domain-containing protein</fullName>
    </recommendedName>
</protein>
<reference evidence="3" key="1">
    <citation type="submission" date="2012-11" db="EMBL/GenBank/DDBJ databases">
        <authorList>
            <person name="Singh A."/>
            <person name="Pinnaka A.K."/>
            <person name="Vaidya B."/>
        </authorList>
    </citation>
    <scope>NUCLEOTIDE SEQUENCE [LARGE SCALE GENOMIC DNA]</scope>
    <source>
        <strain evidence="3">AK23</strain>
    </source>
</reference>
<keyword evidence="3" id="KW-1185">Reference proteome</keyword>
<dbReference type="Proteomes" id="UP000019464">
    <property type="component" value="Unassembled WGS sequence"/>
</dbReference>
<dbReference type="Pfam" id="PF03061">
    <property type="entry name" value="4HBT"/>
    <property type="match status" value="1"/>
</dbReference>
<name>W9V729_9GAMM</name>
<dbReference type="STRING" id="1229521.D791_01250"/>
<accession>W9V729</accession>
<dbReference type="AlphaFoldDB" id="W9V729"/>
<dbReference type="EMBL" id="AONB01000004">
    <property type="protein sequence ID" value="EXJ11877.1"/>
    <property type="molecule type" value="Genomic_DNA"/>
</dbReference>
<dbReference type="Gene3D" id="3.10.129.10">
    <property type="entry name" value="Hotdog Thioesterase"/>
    <property type="match status" value="1"/>
</dbReference>
<dbReference type="GO" id="GO:0016790">
    <property type="term" value="F:thiolester hydrolase activity"/>
    <property type="evidence" value="ECO:0007669"/>
    <property type="project" value="UniProtKB-ARBA"/>
</dbReference>
<organism evidence="2 3">
    <name type="scientific">Nitrincola nitratireducens</name>
    <dbReference type="NCBI Taxonomy" id="1229521"/>
    <lineage>
        <taxon>Bacteria</taxon>
        <taxon>Pseudomonadati</taxon>
        <taxon>Pseudomonadota</taxon>
        <taxon>Gammaproteobacteria</taxon>
        <taxon>Oceanospirillales</taxon>
        <taxon>Oceanospirillaceae</taxon>
        <taxon>Nitrincola</taxon>
    </lineage>
</organism>
<proteinExistence type="predicted"/>
<reference evidence="2 3" key="2">
    <citation type="journal article" date="2015" name="Syst. Appl. Microbiol.">
        <title>Nitrincola nitratireducens sp. nov. isolated from a haloalkaline crater lake.</title>
        <authorList>
            <person name="Singh A."/>
            <person name="Vaidya B."/>
            <person name="Tanuku N.R."/>
            <person name="Pinnaka A.K."/>
        </authorList>
    </citation>
    <scope>NUCLEOTIDE SEQUENCE [LARGE SCALE GENOMIC DNA]</scope>
    <source>
        <strain evidence="2 3">AK23</strain>
    </source>
</reference>
<dbReference type="CDD" id="cd03443">
    <property type="entry name" value="PaaI_thioesterase"/>
    <property type="match status" value="1"/>
</dbReference>
<evidence type="ECO:0000313" key="3">
    <source>
        <dbReference type="Proteomes" id="UP000019464"/>
    </source>
</evidence>
<dbReference type="InterPro" id="IPR006683">
    <property type="entry name" value="Thioestr_dom"/>
</dbReference>
<comment type="caution">
    <text evidence="2">The sequence shown here is derived from an EMBL/GenBank/DDBJ whole genome shotgun (WGS) entry which is preliminary data.</text>
</comment>
<evidence type="ECO:0000313" key="2">
    <source>
        <dbReference type="EMBL" id="EXJ11877.1"/>
    </source>
</evidence>
<gene>
    <name evidence="2" type="ORF">D791_01250</name>
</gene>
<sequence>MIFSNLFCQPFIHDKTMTQQTLLMNQDDMTAFLQDVYPQFNGEVAEITEDYALLRLPIDNTHVRPGNTVSGPTMMALADVALYVVILSRIGPEALTVTTDFTCHFLNKPSANAALMAKATILKLGKRLVIGEVELYSEGEEESMVAHVVSTYSIPPRK</sequence>
<dbReference type="SUPFAM" id="SSF54637">
    <property type="entry name" value="Thioesterase/thiol ester dehydrase-isomerase"/>
    <property type="match status" value="1"/>
</dbReference>
<dbReference type="InterPro" id="IPR029069">
    <property type="entry name" value="HotDog_dom_sf"/>
</dbReference>
<feature type="domain" description="Thioesterase" evidence="1">
    <location>
        <begin position="67"/>
        <end position="142"/>
    </location>
</feature>